<dbReference type="PANTHER" id="PTHR30606">
    <property type="entry name" value="LIPID A BIOSYNTHESIS LAUROYL ACYLTRANSFERASE"/>
    <property type="match status" value="1"/>
</dbReference>
<dbReference type="InterPro" id="IPR004960">
    <property type="entry name" value="LipA_acyltrans"/>
</dbReference>
<sequence>MNPTLRQSIVTLIKIQEWLVAQLVFATLGILKKLPARKAIRFTDYMARKIGPRTHRHKLALQNLELAFPEKSEEEREAIALDMWGNMARLMAEYILIDKLIDSGIDTGQGGLIEVEGIDRFLDLVERPRPFIVFTAHTGNFELLPAIAARYGLNVTALFRPPNNRYIANKLLAARRTHMGNLVPSRAGAAWNLAGVLEENRGVGLLVDQKFRKGPTVQFFGRDVIANPLLAKLARHFDCEVFPARCIRIENDRFRLEIEEPITMPRDSDGNVDVQAASQIVNDKVESWIREYPGQWMWFHDRWGDPRGFRIDPQQLARARKYFEKNGQWPVHVRRRKPGQPLPARMRNSRRPSGQGRKKPSIE</sequence>
<evidence type="ECO:0000256" key="5">
    <source>
        <dbReference type="ARBA" id="ARBA00023136"/>
    </source>
</evidence>
<evidence type="ECO:0000256" key="1">
    <source>
        <dbReference type="ARBA" id="ARBA00004533"/>
    </source>
</evidence>
<keyword evidence="2" id="KW-1003">Cell membrane</keyword>
<comment type="subcellular location">
    <subcellularLocation>
        <location evidence="1">Cell inner membrane</location>
    </subcellularLocation>
</comment>
<keyword evidence="5" id="KW-0472">Membrane</keyword>
<keyword evidence="4" id="KW-0808">Transferase</keyword>
<evidence type="ECO:0000256" key="2">
    <source>
        <dbReference type="ARBA" id="ARBA00022475"/>
    </source>
</evidence>
<accession>A0AAE3CYA4</accession>
<dbReference type="PANTHER" id="PTHR30606:SF9">
    <property type="entry name" value="LIPID A BIOSYNTHESIS LAUROYLTRANSFERASE"/>
    <property type="match status" value="1"/>
</dbReference>
<dbReference type="CDD" id="cd07984">
    <property type="entry name" value="LPLAT_LABLAT-like"/>
    <property type="match status" value="1"/>
</dbReference>
<dbReference type="AlphaFoldDB" id="A0AAE3CYA4"/>
<evidence type="ECO:0000313" key="8">
    <source>
        <dbReference type="EMBL" id="MBW8636005.1"/>
    </source>
</evidence>
<keyword evidence="9" id="KW-1185">Reference proteome</keyword>
<dbReference type="Pfam" id="PF03279">
    <property type="entry name" value="Lip_A_acyltrans"/>
    <property type="match status" value="1"/>
</dbReference>
<evidence type="ECO:0000256" key="7">
    <source>
        <dbReference type="SAM" id="MobiDB-lite"/>
    </source>
</evidence>
<dbReference type="GO" id="GO:0009247">
    <property type="term" value="P:glycolipid biosynthetic process"/>
    <property type="evidence" value="ECO:0007669"/>
    <property type="project" value="UniProtKB-ARBA"/>
</dbReference>
<evidence type="ECO:0000313" key="9">
    <source>
        <dbReference type="Proteomes" id="UP001196509"/>
    </source>
</evidence>
<dbReference type="Proteomes" id="UP001196509">
    <property type="component" value="Unassembled WGS sequence"/>
</dbReference>
<reference evidence="8" key="1">
    <citation type="submission" date="2021-08" db="EMBL/GenBank/DDBJ databases">
        <title>Hoeflea bacterium WL0058 sp. nov., isolated from the sediment.</title>
        <authorList>
            <person name="Wang L."/>
            <person name="Zhang D."/>
        </authorList>
    </citation>
    <scope>NUCLEOTIDE SEQUENCE</scope>
    <source>
        <strain evidence="8">WL0058</strain>
    </source>
</reference>
<name>A0AAE3CYA4_9HYPH</name>
<gene>
    <name evidence="8" type="ORF">K1W69_02315</name>
</gene>
<dbReference type="EMBL" id="JAICBX010000001">
    <property type="protein sequence ID" value="MBW8636005.1"/>
    <property type="molecule type" value="Genomic_DNA"/>
</dbReference>
<proteinExistence type="predicted"/>
<evidence type="ECO:0000256" key="4">
    <source>
        <dbReference type="ARBA" id="ARBA00022679"/>
    </source>
</evidence>
<dbReference type="NCBIfam" id="NF005120">
    <property type="entry name" value="PRK06553.1"/>
    <property type="match status" value="1"/>
</dbReference>
<evidence type="ECO:0000256" key="3">
    <source>
        <dbReference type="ARBA" id="ARBA00022519"/>
    </source>
</evidence>
<keyword evidence="3" id="KW-0997">Cell inner membrane</keyword>
<comment type="caution">
    <text evidence="8">The sequence shown here is derived from an EMBL/GenBank/DDBJ whole genome shotgun (WGS) entry which is preliminary data.</text>
</comment>
<keyword evidence="6 8" id="KW-0012">Acyltransferase</keyword>
<evidence type="ECO:0000256" key="6">
    <source>
        <dbReference type="ARBA" id="ARBA00023315"/>
    </source>
</evidence>
<dbReference type="GO" id="GO:0005886">
    <property type="term" value="C:plasma membrane"/>
    <property type="evidence" value="ECO:0007669"/>
    <property type="project" value="UniProtKB-SubCell"/>
</dbReference>
<protein>
    <submittedName>
        <fullName evidence="8">Lipid A biosynthesis lauroyl acyltransferase</fullName>
    </submittedName>
</protein>
<organism evidence="8 9">
    <name type="scientific">Flavimaribacter sediminis</name>
    <dbReference type="NCBI Taxonomy" id="2865987"/>
    <lineage>
        <taxon>Bacteria</taxon>
        <taxon>Pseudomonadati</taxon>
        <taxon>Pseudomonadota</taxon>
        <taxon>Alphaproteobacteria</taxon>
        <taxon>Hyphomicrobiales</taxon>
        <taxon>Rhizobiaceae</taxon>
        <taxon>Flavimaribacter</taxon>
    </lineage>
</organism>
<feature type="region of interest" description="Disordered" evidence="7">
    <location>
        <begin position="330"/>
        <end position="363"/>
    </location>
</feature>
<dbReference type="GO" id="GO:0016746">
    <property type="term" value="F:acyltransferase activity"/>
    <property type="evidence" value="ECO:0007669"/>
    <property type="project" value="UniProtKB-KW"/>
</dbReference>